<keyword evidence="2 5" id="KW-0812">Transmembrane</keyword>
<evidence type="ECO:0000256" key="2">
    <source>
        <dbReference type="ARBA" id="ARBA00022692"/>
    </source>
</evidence>
<reference evidence="6 7" key="1">
    <citation type="submission" date="2019-04" db="EMBL/GenBank/DDBJ databases">
        <title>Friends and foes A comparative genomics study of 23 Aspergillus species from section Flavi.</title>
        <authorList>
            <consortium name="DOE Joint Genome Institute"/>
            <person name="Kjaerbolling I."/>
            <person name="Vesth T."/>
            <person name="Frisvad J.C."/>
            <person name="Nybo J.L."/>
            <person name="Theobald S."/>
            <person name="Kildgaard S."/>
            <person name="Isbrandt T."/>
            <person name="Kuo A."/>
            <person name="Sato A."/>
            <person name="Lyhne E.K."/>
            <person name="Kogle M.E."/>
            <person name="Wiebenga A."/>
            <person name="Kun R.S."/>
            <person name="Lubbers R.J."/>
            <person name="Makela M.R."/>
            <person name="Barry K."/>
            <person name="Chovatia M."/>
            <person name="Clum A."/>
            <person name="Daum C."/>
            <person name="Haridas S."/>
            <person name="He G."/>
            <person name="LaButti K."/>
            <person name="Lipzen A."/>
            <person name="Mondo S."/>
            <person name="Riley R."/>
            <person name="Salamov A."/>
            <person name="Simmons B.A."/>
            <person name="Magnuson J.K."/>
            <person name="Henrissat B."/>
            <person name="Mortensen U.H."/>
            <person name="Larsen T.O."/>
            <person name="Devries R.P."/>
            <person name="Grigoriev I.V."/>
            <person name="Machida M."/>
            <person name="Baker S.E."/>
            <person name="Andersen M.R."/>
        </authorList>
    </citation>
    <scope>NUCLEOTIDE SEQUENCE [LARGE SCALE GENOMIC DNA]</scope>
    <source>
        <strain evidence="6 7">CBS 151.66</strain>
    </source>
</reference>
<dbReference type="Proteomes" id="UP000326565">
    <property type="component" value="Unassembled WGS sequence"/>
</dbReference>
<keyword evidence="3 5" id="KW-1133">Transmembrane helix</keyword>
<evidence type="ECO:0000256" key="3">
    <source>
        <dbReference type="ARBA" id="ARBA00022989"/>
    </source>
</evidence>
<gene>
    <name evidence="6" type="ORF">BDV29DRAFT_189573</name>
</gene>
<dbReference type="GO" id="GO:0005886">
    <property type="term" value="C:plasma membrane"/>
    <property type="evidence" value="ECO:0007669"/>
    <property type="project" value="TreeGrafter"/>
</dbReference>
<proteinExistence type="predicted"/>
<dbReference type="InterPro" id="IPR007568">
    <property type="entry name" value="RTA1"/>
</dbReference>
<sequence>MSKLPEGLISVWPDANRKLETCLLEASILQYRPSIPANSAFIVVFGLIMIVHVLQGMKTYSWGPMASMVCGCVLEIVGYVGRILLHSNHFIFSGFVMHANRYIQEPAPFIRLQYLEVLISVTFIDRPISRFSPRVFYYVFIHSDVVSLFLQAAGGALSCIGSTKNDIHVGVNVLLARLIFQVVTLTHFTWRPHAQHRLGLLITFWRSCSLLCCVYRGVELHAGYFRKLFRKEPLFIAIESRCVGGAVRFLNLGHPGKALGNSRQQLCSGDVEGLVMK</sequence>
<comment type="subcellular location">
    <subcellularLocation>
        <location evidence="1">Membrane</location>
        <topology evidence="1">Multi-pass membrane protein</topology>
    </subcellularLocation>
</comment>
<evidence type="ECO:0000256" key="5">
    <source>
        <dbReference type="SAM" id="Phobius"/>
    </source>
</evidence>
<evidence type="ECO:0000256" key="1">
    <source>
        <dbReference type="ARBA" id="ARBA00004141"/>
    </source>
</evidence>
<dbReference type="PANTHER" id="PTHR31465:SF7">
    <property type="entry name" value="SPHINGOID LONG-CHAIN BASE TRANSPORTER RSB1"/>
    <property type="match status" value="1"/>
</dbReference>
<feature type="transmembrane region" description="Helical" evidence="5">
    <location>
        <begin position="66"/>
        <end position="85"/>
    </location>
</feature>
<dbReference type="OrthoDB" id="4521223at2759"/>
<feature type="transmembrane region" description="Helical" evidence="5">
    <location>
        <begin position="35"/>
        <end position="54"/>
    </location>
</feature>
<keyword evidence="4 5" id="KW-0472">Membrane</keyword>
<dbReference type="AlphaFoldDB" id="A0A5N5X833"/>
<dbReference type="PANTHER" id="PTHR31465">
    <property type="entry name" value="PROTEIN RTA1-RELATED"/>
    <property type="match status" value="1"/>
</dbReference>
<protein>
    <submittedName>
        <fullName evidence="6">RTA1-domain-containing protein</fullName>
    </submittedName>
</protein>
<evidence type="ECO:0000313" key="7">
    <source>
        <dbReference type="Proteomes" id="UP000326565"/>
    </source>
</evidence>
<dbReference type="Pfam" id="PF04479">
    <property type="entry name" value="RTA1"/>
    <property type="match status" value="1"/>
</dbReference>
<keyword evidence="7" id="KW-1185">Reference proteome</keyword>
<organism evidence="6 7">
    <name type="scientific">Aspergillus leporis</name>
    <dbReference type="NCBI Taxonomy" id="41062"/>
    <lineage>
        <taxon>Eukaryota</taxon>
        <taxon>Fungi</taxon>
        <taxon>Dikarya</taxon>
        <taxon>Ascomycota</taxon>
        <taxon>Pezizomycotina</taxon>
        <taxon>Eurotiomycetes</taxon>
        <taxon>Eurotiomycetidae</taxon>
        <taxon>Eurotiales</taxon>
        <taxon>Aspergillaceae</taxon>
        <taxon>Aspergillus</taxon>
        <taxon>Aspergillus subgen. Circumdati</taxon>
    </lineage>
</organism>
<evidence type="ECO:0000256" key="4">
    <source>
        <dbReference type="ARBA" id="ARBA00023136"/>
    </source>
</evidence>
<name>A0A5N5X833_9EURO</name>
<accession>A0A5N5X833</accession>
<evidence type="ECO:0000313" key="6">
    <source>
        <dbReference type="EMBL" id="KAB8076225.1"/>
    </source>
</evidence>
<dbReference type="EMBL" id="ML732183">
    <property type="protein sequence ID" value="KAB8076225.1"/>
    <property type="molecule type" value="Genomic_DNA"/>
</dbReference>
<dbReference type="GO" id="GO:0000324">
    <property type="term" value="C:fungal-type vacuole"/>
    <property type="evidence" value="ECO:0007669"/>
    <property type="project" value="TreeGrafter"/>
</dbReference>